<protein>
    <submittedName>
        <fullName evidence="9">Major Facilitator Superfamily protein</fullName>
    </submittedName>
</protein>
<reference evidence="9 10" key="1">
    <citation type="journal article" date="2015" name="Genome Announc.">
        <title>Genome Sequence of Mushroom Soft-Rot Pathogen Janthinobacterium agaricidamnosum.</title>
        <authorList>
            <person name="Graupner K."/>
            <person name="Lackner G."/>
            <person name="Hertweck C."/>
        </authorList>
    </citation>
    <scope>NUCLEOTIDE SEQUENCE [LARGE SCALE GENOMIC DNA]</scope>
    <source>
        <strain evidence="10">NBRC 102515 / DSM 9628</strain>
    </source>
</reference>
<keyword evidence="5 7" id="KW-1133">Transmembrane helix</keyword>
<evidence type="ECO:0000256" key="1">
    <source>
        <dbReference type="ARBA" id="ARBA00004651"/>
    </source>
</evidence>
<dbReference type="Gene3D" id="1.20.1250.20">
    <property type="entry name" value="MFS general substrate transporter like domains"/>
    <property type="match status" value="1"/>
</dbReference>
<keyword evidence="2" id="KW-0813">Transport</keyword>
<sequence length="397" mass="42525">MWGSFGLILPVLTLLLVHAGFSLFEIGLFAALFSLSTVMLELPFGALADRLGRLRAYRWSLLTNGAGCGIMLLCDQKPLLFLAAACFGMARAMNSGTVDAWYVQLLRDSGISERIPYHLGFAELSAALGMALFSLIGGFLPDLLGRHLFANPYKAGFGLSGLLFLLLLWLTPRLFPESERIGGGPASVKLTGHLRQLILFAWGELNIRQLLLRFMLLGGVISILESYWPVVLKNILPATGSTWVFGLFLTLMLVVKGVGGWLSFIVLRIFSARPAAAVAFSLSGLAGGLFMTARVHEAAHLGIFLVLTALFLGIAGGVINALLHQHAPDHFRSTALSFFSVAFQLGSVLSSLLLGYLIGIAGVQAVWAGVSVLVALTALYGLWPVRVAAACGNPAKR</sequence>
<dbReference type="InterPro" id="IPR020846">
    <property type="entry name" value="MFS_dom"/>
</dbReference>
<dbReference type="EMBL" id="HG322949">
    <property type="protein sequence ID" value="CDG82046.1"/>
    <property type="molecule type" value="Genomic_DNA"/>
</dbReference>
<gene>
    <name evidence="9" type="ORF">GJA_1393</name>
</gene>
<dbReference type="InterPro" id="IPR036259">
    <property type="entry name" value="MFS_trans_sf"/>
</dbReference>
<name>W0V2E2_9BURK</name>
<dbReference type="HOGENOM" id="CLU_046685_5_0_4"/>
<keyword evidence="6 7" id="KW-0472">Membrane</keyword>
<accession>W0V2E2</accession>
<feature type="transmembrane region" description="Helical" evidence="7">
    <location>
        <begin position="335"/>
        <end position="359"/>
    </location>
</feature>
<dbReference type="KEGG" id="jag:GJA_1393"/>
<keyword evidence="3" id="KW-1003">Cell membrane</keyword>
<evidence type="ECO:0000256" key="4">
    <source>
        <dbReference type="ARBA" id="ARBA00022692"/>
    </source>
</evidence>
<feature type="transmembrane region" description="Helical" evidence="7">
    <location>
        <begin position="274"/>
        <end position="293"/>
    </location>
</feature>
<evidence type="ECO:0000256" key="7">
    <source>
        <dbReference type="SAM" id="Phobius"/>
    </source>
</evidence>
<dbReference type="PANTHER" id="PTHR23517">
    <property type="entry name" value="RESISTANCE PROTEIN MDTM, PUTATIVE-RELATED-RELATED"/>
    <property type="match status" value="1"/>
</dbReference>
<proteinExistence type="predicted"/>
<evidence type="ECO:0000256" key="5">
    <source>
        <dbReference type="ARBA" id="ARBA00022989"/>
    </source>
</evidence>
<feature type="domain" description="Major facilitator superfamily (MFS) profile" evidence="8">
    <location>
        <begin position="1"/>
        <end position="386"/>
    </location>
</feature>
<dbReference type="AlphaFoldDB" id="W0V2E2"/>
<dbReference type="Pfam" id="PF07690">
    <property type="entry name" value="MFS_1"/>
    <property type="match status" value="1"/>
</dbReference>
<dbReference type="eggNOG" id="COG0477">
    <property type="taxonomic scope" value="Bacteria"/>
</dbReference>
<evidence type="ECO:0000256" key="3">
    <source>
        <dbReference type="ARBA" id="ARBA00022475"/>
    </source>
</evidence>
<dbReference type="SUPFAM" id="SSF103473">
    <property type="entry name" value="MFS general substrate transporter"/>
    <property type="match status" value="1"/>
</dbReference>
<feature type="transmembrane region" description="Helical" evidence="7">
    <location>
        <begin position="115"/>
        <end position="140"/>
    </location>
</feature>
<dbReference type="GO" id="GO:0022857">
    <property type="term" value="F:transmembrane transporter activity"/>
    <property type="evidence" value="ECO:0007669"/>
    <property type="project" value="InterPro"/>
</dbReference>
<dbReference type="InterPro" id="IPR011701">
    <property type="entry name" value="MFS"/>
</dbReference>
<keyword evidence="4 7" id="KW-0812">Transmembrane</keyword>
<evidence type="ECO:0000256" key="6">
    <source>
        <dbReference type="ARBA" id="ARBA00023136"/>
    </source>
</evidence>
<dbReference type="Proteomes" id="UP000027604">
    <property type="component" value="Chromosome I"/>
</dbReference>
<dbReference type="GO" id="GO:0005886">
    <property type="term" value="C:plasma membrane"/>
    <property type="evidence" value="ECO:0007669"/>
    <property type="project" value="UniProtKB-SubCell"/>
</dbReference>
<feature type="transmembrane region" description="Helical" evidence="7">
    <location>
        <begin position="365"/>
        <end position="383"/>
    </location>
</feature>
<dbReference type="PATRIC" id="fig|1349767.4.peg.3096"/>
<feature type="transmembrane region" description="Helical" evidence="7">
    <location>
        <begin position="243"/>
        <end position="267"/>
    </location>
</feature>
<evidence type="ECO:0000256" key="2">
    <source>
        <dbReference type="ARBA" id="ARBA00022448"/>
    </source>
</evidence>
<organism evidence="9 10">
    <name type="scientific">Janthinobacterium agaricidamnosum NBRC 102515 = DSM 9628</name>
    <dbReference type="NCBI Taxonomy" id="1349767"/>
    <lineage>
        <taxon>Bacteria</taxon>
        <taxon>Pseudomonadati</taxon>
        <taxon>Pseudomonadota</taxon>
        <taxon>Betaproteobacteria</taxon>
        <taxon>Burkholderiales</taxon>
        <taxon>Oxalobacteraceae</taxon>
        <taxon>Janthinobacterium</taxon>
    </lineage>
</organism>
<feature type="transmembrane region" description="Helical" evidence="7">
    <location>
        <begin position="29"/>
        <end position="49"/>
    </location>
</feature>
<evidence type="ECO:0000313" key="9">
    <source>
        <dbReference type="EMBL" id="CDG82046.1"/>
    </source>
</evidence>
<evidence type="ECO:0000313" key="10">
    <source>
        <dbReference type="Proteomes" id="UP000027604"/>
    </source>
</evidence>
<dbReference type="PROSITE" id="PS50850">
    <property type="entry name" value="MFS"/>
    <property type="match status" value="1"/>
</dbReference>
<keyword evidence="10" id="KW-1185">Reference proteome</keyword>
<dbReference type="InterPro" id="IPR050171">
    <property type="entry name" value="MFS_Transporters"/>
</dbReference>
<feature type="transmembrane region" description="Helical" evidence="7">
    <location>
        <begin position="152"/>
        <end position="170"/>
    </location>
</feature>
<feature type="transmembrane region" description="Helical" evidence="7">
    <location>
        <begin position="210"/>
        <end position="231"/>
    </location>
</feature>
<dbReference type="STRING" id="1349767.GJA_1393"/>
<evidence type="ECO:0000259" key="8">
    <source>
        <dbReference type="PROSITE" id="PS50850"/>
    </source>
</evidence>
<feature type="transmembrane region" description="Helical" evidence="7">
    <location>
        <begin position="299"/>
        <end position="323"/>
    </location>
</feature>
<comment type="subcellular location">
    <subcellularLocation>
        <location evidence="1">Cell membrane</location>
        <topology evidence="1">Multi-pass membrane protein</topology>
    </subcellularLocation>
</comment>